<reference evidence="2 3" key="1">
    <citation type="submission" date="2018-02" db="EMBL/GenBank/DDBJ databases">
        <title>Comparative genomes isolates from brazilian mangrove.</title>
        <authorList>
            <person name="Araujo J.E."/>
            <person name="Taketani R.G."/>
            <person name="Silva M.C.P."/>
            <person name="Loureco M.V."/>
            <person name="Andreote F.D."/>
        </authorList>
    </citation>
    <scope>NUCLEOTIDE SEQUENCE [LARGE SCALE GENOMIC DNA]</scope>
    <source>
        <strain evidence="2 3">Nap-Phe MGV</strain>
    </source>
</reference>
<comment type="caution">
    <text evidence="2">The sequence shown here is derived from an EMBL/GenBank/DDBJ whole genome shotgun (WGS) entry which is preliminary data.</text>
</comment>
<dbReference type="GO" id="GO:0016989">
    <property type="term" value="F:sigma factor antagonist activity"/>
    <property type="evidence" value="ECO:0007669"/>
    <property type="project" value="TreeGrafter"/>
</dbReference>
<gene>
    <name evidence="2" type="ORF">C5Y93_10885</name>
</gene>
<dbReference type="OrthoDB" id="226716at2"/>
<sequence>MSRKQPLPRERELGDLIAALIDGSITDDQFTLLDQHLASDPAARRLYLEYLQVHEDLPDVAFHLGNNLAESELAEPATVSSASAKGPLKITNWQTGLAIALLLPLTLITGMLVSNHDKPVAFNQQPRTPQAPISPTAGVRFSSMARAKFFGELPPAIDATPIPKRDYILIEGQVELKFPRGAKAIIEGPAVFRVLTSERMAIDVGRCSVHAPDGAEGFQVDTPDVNIVDRGTRFSVDVLESNVTDVQVVEGAADVYRKREPDNDAEQDFQLRLKPSDAWRFSFPDPSSPKPLSFNPDHYQAQLPDRIISYEATTNHSGSAENLQSITVQRGGKTYQFPVEDLIPSHATWFHPQASHGCLIGERKLPQHYADFARDQSIRTGVINIGGSRQPLTSSPDLTIDESAGEFGTPGMAVQFARPVRNGPGADVVFCELQTFSNPLQGDAFHISPLNFKPGLHSHTITSYDLTLESPEALKVQQLYIYRFEELPRSLDQLQTFPHTAIADTTRFRAIAVGIDLSDLGYPEGAMVDGLFFQDALDDDNIVDPTFIAGFPDVIADVPPTAP</sequence>
<dbReference type="EMBL" id="PUHZ01000011">
    <property type="protein sequence ID" value="PQO46073.1"/>
    <property type="molecule type" value="Genomic_DNA"/>
</dbReference>
<accession>A0A2S8GNP8</accession>
<dbReference type="InterPro" id="IPR012373">
    <property type="entry name" value="Ferrdict_sens_TM"/>
</dbReference>
<proteinExistence type="predicted"/>
<evidence type="ECO:0000313" key="3">
    <source>
        <dbReference type="Proteomes" id="UP000237819"/>
    </source>
</evidence>
<protein>
    <recommendedName>
        <fullName evidence="1">FecR protein domain-containing protein</fullName>
    </recommendedName>
</protein>
<dbReference type="Gene3D" id="2.60.120.1440">
    <property type="match status" value="1"/>
</dbReference>
<dbReference type="InterPro" id="IPR006860">
    <property type="entry name" value="FecR"/>
</dbReference>
<dbReference type="RefSeq" id="WP_105335451.1">
    <property type="nucleotide sequence ID" value="NZ_PUHZ01000011.1"/>
</dbReference>
<feature type="domain" description="FecR protein" evidence="1">
    <location>
        <begin position="202"/>
        <end position="253"/>
    </location>
</feature>
<name>A0A2S8GNP8_9BACT</name>
<evidence type="ECO:0000313" key="2">
    <source>
        <dbReference type="EMBL" id="PQO46073.1"/>
    </source>
</evidence>
<evidence type="ECO:0000259" key="1">
    <source>
        <dbReference type="Pfam" id="PF04773"/>
    </source>
</evidence>
<dbReference type="PANTHER" id="PTHR30273">
    <property type="entry name" value="PERIPLASMIC SIGNAL SENSOR AND SIGMA FACTOR ACTIVATOR FECR-RELATED"/>
    <property type="match status" value="1"/>
</dbReference>
<dbReference type="PANTHER" id="PTHR30273:SF2">
    <property type="entry name" value="PROTEIN FECR"/>
    <property type="match status" value="1"/>
</dbReference>
<dbReference type="AlphaFoldDB" id="A0A2S8GNP8"/>
<organism evidence="2 3">
    <name type="scientific">Blastopirellula marina</name>
    <dbReference type="NCBI Taxonomy" id="124"/>
    <lineage>
        <taxon>Bacteria</taxon>
        <taxon>Pseudomonadati</taxon>
        <taxon>Planctomycetota</taxon>
        <taxon>Planctomycetia</taxon>
        <taxon>Pirellulales</taxon>
        <taxon>Pirellulaceae</taxon>
        <taxon>Blastopirellula</taxon>
    </lineage>
</organism>
<dbReference type="Pfam" id="PF04773">
    <property type="entry name" value="FecR"/>
    <property type="match status" value="1"/>
</dbReference>
<dbReference type="Proteomes" id="UP000237819">
    <property type="component" value="Unassembled WGS sequence"/>
</dbReference>